<dbReference type="Pfam" id="PF11146">
    <property type="entry name" value="DUF2905"/>
    <property type="match status" value="1"/>
</dbReference>
<dbReference type="PANTHER" id="PTHR36443">
    <property type="entry name" value="BSR5223 PROTEIN"/>
    <property type="match status" value="1"/>
</dbReference>
<dbReference type="InterPro" id="IPR021320">
    <property type="entry name" value="DUF2905"/>
</dbReference>
<dbReference type="AlphaFoldDB" id="A0A2T5GBE3"/>
<dbReference type="PANTHER" id="PTHR36443:SF1">
    <property type="entry name" value="BSR5223 PROTEIN"/>
    <property type="match status" value="1"/>
</dbReference>
<sequence length="75" mass="8342">MVMGTGFARWLIVIGIVFIAVGLLWSALGRFFPLGRLPGDFYWEKDGVSVYFPLATSILVSIVLSIVLTLLVRLR</sequence>
<reference evidence="2 3" key="1">
    <citation type="submission" date="2017-08" db="EMBL/GenBank/DDBJ databases">
        <title>Burning lignite coal seam in the remote Altai Mountains harbors a hydrogen-driven thermophilic microbial community.</title>
        <authorList>
            <person name="Kadnikov V.V."/>
            <person name="Mardanov A.V."/>
            <person name="Ivasenko D."/>
            <person name="Beletsky A.V."/>
            <person name="Karnachuk O.V."/>
            <person name="Ravin N.V."/>
        </authorList>
    </citation>
    <scope>NUCLEOTIDE SEQUENCE [LARGE SCALE GENOMIC DNA]</scope>
    <source>
        <strain evidence="2">AL33</strain>
    </source>
</reference>
<evidence type="ECO:0000256" key="1">
    <source>
        <dbReference type="SAM" id="Phobius"/>
    </source>
</evidence>
<keyword evidence="1" id="KW-1133">Transmembrane helix</keyword>
<feature type="transmembrane region" description="Helical" evidence="1">
    <location>
        <begin position="7"/>
        <end position="28"/>
    </location>
</feature>
<evidence type="ECO:0008006" key="4">
    <source>
        <dbReference type="Google" id="ProtNLM"/>
    </source>
</evidence>
<dbReference type="EMBL" id="PEBV01000015">
    <property type="protein sequence ID" value="PTQ53501.1"/>
    <property type="molecule type" value="Genomic_DNA"/>
</dbReference>
<proteinExistence type="predicted"/>
<dbReference type="Proteomes" id="UP000244180">
    <property type="component" value="Unassembled WGS sequence"/>
</dbReference>
<gene>
    <name evidence="2" type="ORF">HSCHL_1996</name>
</gene>
<organism evidence="2 3">
    <name type="scientific">Hydrogenibacillus schlegelii</name>
    <name type="common">Bacillus schlegelii</name>
    <dbReference type="NCBI Taxonomy" id="1484"/>
    <lineage>
        <taxon>Bacteria</taxon>
        <taxon>Bacillati</taxon>
        <taxon>Bacillota</taxon>
        <taxon>Bacilli</taxon>
        <taxon>Bacillales</taxon>
        <taxon>Bacillales Family X. Incertae Sedis</taxon>
        <taxon>Hydrogenibacillus</taxon>
    </lineage>
</organism>
<name>A0A2T5GBE3_HYDSH</name>
<evidence type="ECO:0000313" key="2">
    <source>
        <dbReference type="EMBL" id="PTQ53501.1"/>
    </source>
</evidence>
<accession>A0A2T5GBE3</accession>
<keyword evidence="1" id="KW-0472">Membrane</keyword>
<evidence type="ECO:0000313" key="3">
    <source>
        <dbReference type="Proteomes" id="UP000244180"/>
    </source>
</evidence>
<comment type="caution">
    <text evidence="2">The sequence shown here is derived from an EMBL/GenBank/DDBJ whole genome shotgun (WGS) entry which is preliminary data.</text>
</comment>
<feature type="transmembrane region" description="Helical" evidence="1">
    <location>
        <begin position="48"/>
        <end position="72"/>
    </location>
</feature>
<keyword evidence="1" id="KW-0812">Transmembrane</keyword>
<protein>
    <recommendedName>
        <fullName evidence="4">DUF2905 domain-containing protein</fullName>
    </recommendedName>
</protein>